<evidence type="ECO:0000256" key="2">
    <source>
        <dbReference type="ARBA" id="ARBA00022475"/>
    </source>
</evidence>
<feature type="transmembrane region" description="Helical" evidence="9">
    <location>
        <begin position="769"/>
        <end position="795"/>
    </location>
</feature>
<dbReference type="GO" id="GO:0043565">
    <property type="term" value="F:sequence-specific DNA binding"/>
    <property type="evidence" value="ECO:0007669"/>
    <property type="project" value="InterPro"/>
</dbReference>
<feature type="transmembrane region" description="Helical" evidence="9">
    <location>
        <begin position="719"/>
        <end position="749"/>
    </location>
</feature>
<feature type="transmembrane region" description="Helical" evidence="9">
    <location>
        <begin position="1067"/>
        <end position="1089"/>
    </location>
</feature>
<dbReference type="SUPFAM" id="SSF46689">
    <property type="entry name" value="Homeodomain-like"/>
    <property type="match status" value="1"/>
</dbReference>
<dbReference type="OrthoDB" id="1451596at2"/>
<keyword evidence="12" id="KW-1185">Reference proteome</keyword>
<dbReference type="PROSITE" id="PS01124">
    <property type="entry name" value="HTH_ARAC_FAMILY_2"/>
    <property type="match status" value="1"/>
</dbReference>
<dbReference type="InterPro" id="IPR018060">
    <property type="entry name" value="HTH_AraC"/>
</dbReference>
<dbReference type="PANTHER" id="PTHR30572:SF18">
    <property type="entry name" value="ABC-TYPE MACROLIDE FAMILY EXPORT SYSTEM PERMEASE COMPONENT 2"/>
    <property type="match status" value="1"/>
</dbReference>
<keyword evidence="8" id="KW-0804">Transcription</keyword>
<gene>
    <name evidence="11" type="ORF">D0C36_20530</name>
</gene>
<dbReference type="PANTHER" id="PTHR30572">
    <property type="entry name" value="MEMBRANE COMPONENT OF TRANSPORTER-RELATED"/>
    <property type="match status" value="1"/>
</dbReference>
<dbReference type="InterPro" id="IPR050250">
    <property type="entry name" value="Macrolide_Exporter_MacB"/>
</dbReference>
<feature type="transmembrane region" description="Helical" evidence="9">
    <location>
        <begin position="101"/>
        <end position="128"/>
    </location>
</feature>
<evidence type="ECO:0000256" key="5">
    <source>
        <dbReference type="ARBA" id="ARBA00023015"/>
    </source>
</evidence>
<proteinExistence type="predicted"/>
<comment type="caution">
    <text evidence="11">The sequence shown here is derived from an EMBL/GenBank/DDBJ whole genome shotgun (WGS) entry which is preliminary data.</text>
</comment>
<feature type="transmembrane region" description="Helical" evidence="9">
    <location>
        <begin position="156"/>
        <end position="177"/>
    </location>
</feature>
<feature type="transmembrane region" description="Helical" evidence="9">
    <location>
        <begin position="6"/>
        <end position="30"/>
    </location>
</feature>
<keyword evidence="2" id="KW-1003">Cell membrane</keyword>
<feature type="domain" description="HTH araC/xylS-type" evidence="10">
    <location>
        <begin position="237"/>
        <end position="338"/>
    </location>
</feature>
<accession>A0A372NQU2</accession>
<evidence type="ECO:0000256" key="6">
    <source>
        <dbReference type="ARBA" id="ARBA00023125"/>
    </source>
</evidence>
<dbReference type="InterPro" id="IPR009057">
    <property type="entry name" value="Homeodomain-like_sf"/>
</dbReference>
<dbReference type="GO" id="GO:0003700">
    <property type="term" value="F:DNA-binding transcription factor activity"/>
    <property type="evidence" value="ECO:0007669"/>
    <property type="project" value="InterPro"/>
</dbReference>
<comment type="subcellular location">
    <subcellularLocation>
        <location evidence="1">Cell membrane</location>
        <topology evidence="1">Multi-pass membrane protein</topology>
    </subcellularLocation>
</comment>
<dbReference type="Proteomes" id="UP000264217">
    <property type="component" value="Unassembled WGS sequence"/>
</dbReference>
<keyword evidence="6" id="KW-0238">DNA-binding</keyword>
<name>A0A372NQU2_9SPHI</name>
<evidence type="ECO:0000256" key="4">
    <source>
        <dbReference type="ARBA" id="ARBA00022989"/>
    </source>
</evidence>
<dbReference type="Pfam" id="PF12833">
    <property type="entry name" value="HTH_18"/>
    <property type="match status" value="1"/>
</dbReference>
<dbReference type="InterPro" id="IPR025857">
    <property type="entry name" value="MacB_PCD"/>
</dbReference>
<reference evidence="11 12" key="1">
    <citation type="submission" date="2018-08" db="EMBL/GenBank/DDBJ databases">
        <title>Mucilaginibacter sp. MYSH2.</title>
        <authorList>
            <person name="Seo T."/>
        </authorList>
    </citation>
    <scope>NUCLEOTIDE SEQUENCE [LARGE SCALE GENOMIC DNA]</scope>
    <source>
        <strain evidence="11 12">MYSH2</strain>
    </source>
</reference>
<evidence type="ECO:0000259" key="10">
    <source>
        <dbReference type="PROSITE" id="PS01124"/>
    </source>
</evidence>
<dbReference type="GO" id="GO:0005886">
    <property type="term" value="C:plasma membrane"/>
    <property type="evidence" value="ECO:0007669"/>
    <property type="project" value="UniProtKB-SubCell"/>
</dbReference>
<evidence type="ECO:0000256" key="8">
    <source>
        <dbReference type="ARBA" id="ARBA00023163"/>
    </source>
</evidence>
<dbReference type="InterPro" id="IPR018062">
    <property type="entry name" value="HTH_AraC-typ_CS"/>
</dbReference>
<dbReference type="Gene3D" id="1.10.10.60">
    <property type="entry name" value="Homeodomain-like"/>
    <property type="match status" value="2"/>
</dbReference>
<dbReference type="AlphaFoldDB" id="A0A372NQU2"/>
<dbReference type="RefSeq" id="WP_117393561.1">
    <property type="nucleotide sequence ID" value="NZ_QWDC01000003.1"/>
</dbReference>
<dbReference type="PROSITE" id="PS00041">
    <property type="entry name" value="HTH_ARAC_FAMILY_1"/>
    <property type="match status" value="1"/>
</dbReference>
<organism evidence="11 12">
    <name type="scientific">Mucilaginibacter conchicola</name>
    <dbReference type="NCBI Taxonomy" id="2303333"/>
    <lineage>
        <taxon>Bacteria</taxon>
        <taxon>Pseudomonadati</taxon>
        <taxon>Bacteroidota</taxon>
        <taxon>Sphingobacteriia</taxon>
        <taxon>Sphingobacteriales</taxon>
        <taxon>Sphingobacteriaceae</taxon>
        <taxon>Mucilaginibacter</taxon>
    </lineage>
</organism>
<keyword evidence="3 9" id="KW-0812">Transmembrane</keyword>
<feature type="transmembrane region" description="Helical" evidence="9">
    <location>
        <begin position="42"/>
        <end position="65"/>
    </location>
</feature>
<feature type="transmembrane region" description="Helical" evidence="9">
    <location>
        <begin position="672"/>
        <end position="694"/>
    </location>
</feature>
<feature type="transmembrane region" description="Helical" evidence="9">
    <location>
        <begin position="397"/>
        <end position="417"/>
    </location>
</feature>
<protein>
    <submittedName>
        <fullName evidence="11">Helix-turn-helix domain-containing protein</fullName>
    </submittedName>
</protein>
<dbReference type="Pfam" id="PF12704">
    <property type="entry name" value="MacB_PCD"/>
    <property type="match status" value="1"/>
</dbReference>
<dbReference type="EMBL" id="QWDC01000003">
    <property type="protein sequence ID" value="RFZ91316.1"/>
    <property type="molecule type" value="Genomic_DNA"/>
</dbReference>
<dbReference type="GO" id="GO:0022857">
    <property type="term" value="F:transmembrane transporter activity"/>
    <property type="evidence" value="ECO:0007669"/>
    <property type="project" value="TreeGrafter"/>
</dbReference>
<feature type="transmembrane region" description="Helical" evidence="9">
    <location>
        <begin position="1147"/>
        <end position="1168"/>
    </location>
</feature>
<keyword evidence="5" id="KW-0805">Transcription regulation</keyword>
<feature type="transmembrane region" description="Helical" evidence="9">
    <location>
        <begin position="816"/>
        <end position="837"/>
    </location>
</feature>
<evidence type="ECO:0000256" key="1">
    <source>
        <dbReference type="ARBA" id="ARBA00004651"/>
    </source>
</evidence>
<evidence type="ECO:0000256" key="9">
    <source>
        <dbReference type="SAM" id="Phobius"/>
    </source>
</evidence>
<evidence type="ECO:0000313" key="12">
    <source>
        <dbReference type="Proteomes" id="UP000264217"/>
    </source>
</evidence>
<feature type="transmembrane region" description="Helical" evidence="9">
    <location>
        <begin position="1116"/>
        <end position="1135"/>
    </location>
</feature>
<sequence length="1187" mass="133061">MDNYIFHISLYHLALLAVIFTGIATTALLWYAAKSRGPQNRILALAMFSTVLSAAALFAALQNLYNCPLSPLPGLGPLLFFYVRKITKPNSKLRLKHLLHFVPLILIGIVPGPIGLAPVSILLYLYAIHQQITTHYDRIAFNSGDRHRKEWRWLQWPLLALGVLSILSLLFETAGYISGNSELNRKASYLFVPVSGILMIWLSCRAFFRTYDPPQAAIAYLKPRPQDGIREKGIWLKRSIKLNRYYLDPEISLQALAAKLEMHPNELSRIINTVLKKSFNDLINEYRVAEVCRKIQDPAFDRLTLLGVALESGFNAKTTFNRVFKEMTGKSPAAYKKEQEKERPNYNMGRPAAFPGLLSYQNTARHQAVTKQNRYLMLKNHFKIAWRNLLRNRSYTSINIAGLAIGIAACMLIFLVVQYETSFDNYHTDKDRIYRIVRVTSGPDGVHTGVGTPLPFTQGLKTDFPQLKQVSDIMQSDGSFYIYDETKTGQGAAVKKFKETLAYYTDPEFFHIFKFNWLAGNKKTALTAPNTIVLSKNEADKFFGDWHKAMGRTIRVENNTNMQVTGIFEDPPVNTDIPIKLAMSWTTLVGERGALKNNISDWVSTFGAKHCYIVLPEGLSESRLNKELAAFTKRHTPPPYEKRGTYRLQALKDIHYDPETSVYSGHTFSRQLIAVISLIGLFLLVIACVNFINLATAQAVNRSKEVGVRKVLGSNRRQLVFQFISETFMITLFAILSACMTCVITLPMLNGLLEIRLSALLLISPEVSLFLIAITCGVTLLAGLYPALVLSGFNPTTALRNKVNAGKASGISLRRVLVVTQFCIAQFLVIGTLILIYQMNYFKNKSLGFDKEAVINVPYPGDSTGKAKVNTLVNELNIQPGVNAVSLSTFGPSDDGDWYSDFKFDHSPNPTDFASCLKWADPEFFKLYRMEFVAGGAYPNTDTVTGYVINETLMHKLGITDPKQALGKNIILWNRKNMSAPVVGVVKDFNAGSLRNAIPPVLMGAWKDQYSKLNIKIGPHNVKQTLSGIERLWNKTYPEGIYEYRFLDQTIAGFYKKEQQLSTLYKIFAGIAIFISCLGLYGLVSFMAAQRTKEVGIRKTLGASAAHIVYLFSKEFTLLILVAFIISAPLGYFLMNKWLEDYVYRITIGPGIFLWAILASVAIAWASVGLKAVRAAMANPVKSLRSE</sequence>
<keyword evidence="7 9" id="KW-0472">Membrane</keyword>
<evidence type="ECO:0000256" key="7">
    <source>
        <dbReference type="ARBA" id="ARBA00023136"/>
    </source>
</evidence>
<dbReference type="Pfam" id="PF02687">
    <property type="entry name" value="FtsX"/>
    <property type="match status" value="2"/>
</dbReference>
<evidence type="ECO:0000256" key="3">
    <source>
        <dbReference type="ARBA" id="ARBA00022692"/>
    </source>
</evidence>
<evidence type="ECO:0000313" key="11">
    <source>
        <dbReference type="EMBL" id="RFZ91316.1"/>
    </source>
</evidence>
<dbReference type="SMART" id="SM00342">
    <property type="entry name" value="HTH_ARAC"/>
    <property type="match status" value="1"/>
</dbReference>
<feature type="transmembrane region" description="Helical" evidence="9">
    <location>
        <begin position="189"/>
        <end position="208"/>
    </location>
</feature>
<dbReference type="InterPro" id="IPR003838">
    <property type="entry name" value="ABC3_permease_C"/>
</dbReference>
<keyword evidence="4 9" id="KW-1133">Transmembrane helix</keyword>